<keyword evidence="2" id="KW-1185">Reference proteome</keyword>
<protein>
    <submittedName>
        <fullName evidence="1">Uncharacterized protein</fullName>
    </submittedName>
</protein>
<evidence type="ECO:0000313" key="1">
    <source>
        <dbReference type="EMBL" id="UPK95859.1"/>
    </source>
</evidence>
<sequence>MDEQVERQQGTAVGYRPVQRIGLACLECRRKKARCSGHRPQCSHCRRLGRECQYPSASSRISTSTRSAAPPATAGSPDNGSSEESISSISERLSRIEGLLLDLRAQGITSLRSRDVVSSSASRLSATPSSHTGHPQAPLSPLATSEPGASTLSPRAFPPGAVLLGCVNDYFRHCHNQPYSFFHEASFRQSLERGLLPDHLVLAVLASAARFSSDPFFCDPHESAVQYANRSWKAIVVSCLAHNQAAHIQTVQTITLLAIFDFTAGKARHASAWVKIGLSVRIAQDLKLMVEDDATLPAPEREERRRVFWSIYLLDRLVSCGRCRPPAVLDASCQLQLPCDEPTYRNGCWQSTMTLEEYISRKPLPESVLHSPLARVTLMAYSLARAAGYMLQQFNIRNHNPPWDANSDFASIESDLLYVETALQSSKSAAEIVSSHRLPHGPIDQSSAGPAIFSMALFHLCHCILYHPFLLRRRISSFCSAIPSCFLSRSFTSAWEHARAMIELLQEARRLGVVVQASFYGYCMVVAGSIVGLQCHNDKPWRANDSARLLSESIEIAQDIGLYWKNVATMAIILQRFSNLRMAYSQLASEKPLIIGLSLAEEDFMWSLVDYSTISNSTESDHQVHTDMDQCDAMQSTWFDLFGTFSVDVAPDSANQVGAPSLLSFPEAPSIDMGSLSSGALEDML</sequence>
<reference evidence="1" key="1">
    <citation type="submission" date="2021-11" db="EMBL/GenBank/DDBJ databases">
        <title>Fusarium solani-melongenae Genome sequencing and assembly.</title>
        <authorList>
            <person name="Xie S."/>
            <person name="Huang L."/>
            <person name="Zhang X."/>
        </authorList>
    </citation>
    <scope>NUCLEOTIDE SEQUENCE</scope>
    <source>
        <strain evidence="1">CRI 24-3</strain>
    </source>
</reference>
<gene>
    <name evidence="1" type="ORF">LCI18_006794</name>
</gene>
<name>A0ACD3Z3L8_FUSSC</name>
<dbReference type="EMBL" id="CP090034">
    <property type="protein sequence ID" value="UPK95859.1"/>
    <property type="molecule type" value="Genomic_DNA"/>
</dbReference>
<dbReference type="Proteomes" id="UP000830768">
    <property type="component" value="Chromosome 5"/>
</dbReference>
<organism evidence="1 2">
    <name type="scientific">Fusarium solani subsp. cucurbitae</name>
    <name type="common">Neocosmosporum cucurbitae</name>
    <dbReference type="NCBI Taxonomy" id="2747967"/>
    <lineage>
        <taxon>Eukaryota</taxon>
        <taxon>Fungi</taxon>
        <taxon>Dikarya</taxon>
        <taxon>Ascomycota</taxon>
        <taxon>Pezizomycotina</taxon>
        <taxon>Sordariomycetes</taxon>
        <taxon>Hypocreomycetidae</taxon>
        <taxon>Hypocreales</taxon>
        <taxon>Nectriaceae</taxon>
        <taxon>Fusarium</taxon>
        <taxon>Fusarium solani species complex</taxon>
    </lineage>
</organism>
<evidence type="ECO:0000313" key="2">
    <source>
        <dbReference type="Proteomes" id="UP000830768"/>
    </source>
</evidence>
<proteinExistence type="predicted"/>
<accession>A0ACD3Z3L8</accession>